<name>A0A6P4ZBN5_BRABE</name>
<keyword evidence="3" id="KW-0560">Oxidoreductase</keyword>
<dbReference type="KEGG" id="bbel:109473045"/>
<accession>A0A6P4ZBN5</accession>
<comment type="cofactor">
    <cofactor evidence="1">
        <name>Fe cation</name>
        <dbReference type="ChEBI" id="CHEBI:24875"/>
    </cofactor>
</comment>
<dbReference type="OrthoDB" id="445007at2759"/>
<evidence type="ECO:0000313" key="2">
    <source>
        <dbReference type="Proteomes" id="UP000515135"/>
    </source>
</evidence>
<dbReference type="GeneID" id="109473045"/>
<dbReference type="PANTHER" id="PTHR20883">
    <property type="entry name" value="PHYTANOYL-COA DIOXYGENASE DOMAIN CONTAINING 1"/>
    <property type="match status" value="1"/>
</dbReference>
<dbReference type="SUPFAM" id="SSF51197">
    <property type="entry name" value="Clavaminate synthase-like"/>
    <property type="match status" value="1"/>
</dbReference>
<evidence type="ECO:0000256" key="1">
    <source>
        <dbReference type="ARBA" id="ARBA00001962"/>
    </source>
</evidence>
<dbReference type="AlphaFoldDB" id="A0A6P4ZBN5"/>
<dbReference type="Proteomes" id="UP000515135">
    <property type="component" value="Unplaced"/>
</dbReference>
<organism evidence="2 3">
    <name type="scientific">Branchiostoma belcheri</name>
    <name type="common">Amphioxus</name>
    <dbReference type="NCBI Taxonomy" id="7741"/>
    <lineage>
        <taxon>Eukaryota</taxon>
        <taxon>Metazoa</taxon>
        <taxon>Chordata</taxon>
        <taxon>Cephalochordata</taxon>
        <taxon>Leptocardii</taxon>
        <taxon>Amphioxiformes</taxon>
        <taxon>Branchiostomatidae</taxon>
        <taxon>Branchiostoma</taxon>
    </lineage>
</organism>
<dbReference type="Pfam" id="PF05721">
    <property type="entry name" value="PhyH"/>
    <property type="match status" value="1"/>
</dbReference>
<gene>
    <name evidence="3" type="primary">LOC109473045</name>
</gene>
<dbReference type="GO" id="GO:0051213">
    <property type="term" value="F:dioxygenase activity"/>
    <property type="evidence" value="ECO:0007669"/>
    <property type="project" value="UniProtKB-KW"/>
</dbReference>
<keyword evidence="3" id="KW-0223">Dioxygenase</keyword>
<evidence type="ECO:0000313" key="3">
    <source>
        <dbReference type="RefSeq" id="XP_019628497.1"/>
    </source>
</evidence>
<dbReference type="InterPro" id="IPR008775">
    <property type="entry name" value="Phytyl_CoA_dOase-like"/>
</dbReference>
<sequence>MAAKAADDGTPPCKKTSPPVCCPEVYVTKPPQPKEKKPGQLTEKQVNQFFEEGYVLVKDFFTPEELQPVRDAVEDLVDRLAEKMYAAGKIKDTHNGAGLFQRLTLLEKEFPGTAVILHKWGKLPQAFRDLWTNDRLLNAVEQFVGPDIAGHPVWNLRTKTPSNEQVTVPWHQDNAYLQPPSLGTLQPTAWIPLLNATRENGCMQIVRGGHKKGITAPHVCCAGGTWYVELAEDDMEKTLGCDMKKDVVTCEVPYGGVLFLNNCVPHRSLENNSNDIRWSLDLRWQDPAKPSGFWGDKKPVLMRTEEDPGYKPVWEGFADVSKHTQYDDKMKDTDQEANDDEFDPTIQGPWMLRWKIVHHNRHTKGLETGHNTISTWHKA</sequence>
<protein>
    <submittedName>
        <fullName evidence="3">Phytanoyl-CoA dioxygenase domain-containing protein 1 homolog</fullName>
    </submittedName>
</protein>
<dbReference type="Gene3D" id="2.60.120.620">
    <property type="entry name" value="q2cbj1_9rhob like domain"/>
    <property type="match status" value="1"/>
</dbReference>
<keyword evidence="2" id="KW-1185">Reference proteome</keyword>
<dbReference type="RefSeq" id="XP_019628497.1">
    <property type="nucleotide sequence ID" value="XM_019772938.1"/>
</dbReference>
<proteinExistence type="predicted"/>
<reference evidence="3" key="1">
    <citation type="submission" date="2025-08" db="UniProtKB">
        <authorList>
            <consortium name="RefSeq"/>
        </authorList>
    </citation>
    <scope>IDENTIFICATION</scope>
    <source>
        <tissue evidence="3">Gonad</tissue>
    </source>
</reference>
<dbReference type="PANTHER" id="PTHR20883:SF14">
    <property type="entry name" value="PHYTANOYL-COA DIOXYGENASE"/>
    <property type="match status" value="1"/>
</dbReference>